<dbReference type="InterPro" id="IPR022709">
    <property type="entry name" value="SCAI"/>
</dbReference>
<dbReference type="PANTHER" id="PTHR21243">
    <property type="entry name" value="PROTEIN SCAI"/>
    <property type="match status" value="1"/>
</dbReference>
<feature type="region of interest" description="Disordered" evidence="1">
    <location>
        <begin position="233"/>
        <end position="260"/>
    </location>
</feature>
<reference evidence="3" key="1">
    <citation type="submission" date="2013-09" db="EMBL/GenBank/DDBJ databases">
        <title>The Genome Sequence of Anopheles culicifacies species A.</title>
        <authorList>
            <consortium name="The Broad Institute Genomics Platform"/>
            <person name="Neafsey D.E."/>
            <person name="Besansky N."/>
            <person name="Howell P."/>
            <person name="Walton C."/>
            <person name="Young S.K."/>
            <person name="Zeng Q."/>
            <person name="Gargeya S."/>
            <person name="Fitzgerald M."/>
            <person name="Haas B."/>
            <person name="Abouelleil A."/>
            <person name="Allen A.W."/>
            <person name="Alvarado L."/>
            <person name="Arachchi H.M."/>
            <person name="Berlin A.M."/>
            <person name="Chapman S.B."/>
            <person name="Gainer-Dewar J."/>
            <person name="Goldberg J."/>
            <person name="Griggs A."/>
            <person name="Gujja S."/>
            <person name="Hansen M."/>
            <person name="Howarth C."/>
            <person name="Imamovic A."/>
            <person name="Ireland A."/>
            <person name="Larimer J."/>
            <person name="McCowan C."/>
            <person name="Murphy C."/>
            <person name="Pearson M."/>
            <person name="Poon T.W."/>
            <person name="Priest M."/>
            <person name="Roberts A."/>
            <person name="Saif S."/>
            <person name="Shea T."/>
            <person name="Sisk P."/>
            <person name="Sykes S."/>
            <person name="Wortman J."/>
            <person name="Nusbaum C."/>
            <person name="Birren B."/>
        </authorList>
    </citation>
    <scope>NUCLEOTIDE SEQUENCE [LARGE SCALE GENOMIC DNA]</scope>
    <source>
        <strain evidence="3">A-37</strain>
    </source>
</reference>
<keyword evidence="3" id="KW-1185">Reference proteome</keyword>
<dbReference type="Pfam" id="PF12070">
    <property type="entry name" value="SCAI"/>
    <property type="match status" value="2"/>
</dbReference>
<dbReference type="EMBL" id="AXCM01015532">
    <property type="status" value="NOT_ANNOTATED_CDS"/>
    <property type="molecule type" value="Genomic_DNA"/>
</dbReference>
<evidence type="ECO:0000313" key="3">
    <source>
        <dbReference type="Proteomes" id="UP000075883"/>
    </source>
</evidence>
<reference evidence="2" key="2">
    <citation type="submission" date="2020-05" db="UniProtKB">
        <authorList>
            <consortium name="EnsemblMetazoa"/>
        </authorList>
    </citation>
    <scope>IDENTIFICATION</scope>
    <source>
        <strain evidence="2">A-37</strain>
    </source>
</reference>
<dbReference type="GO" id="GO:0006351">
    <property type="term" value="P:DNA-templated transcription"/>
    <property type="evidence" value="ECO:0007669"/>
    <property type="project" value="InterPro"/>
</dbReference>
<dbReference type="EnsemblMetazoa" id="ACUA005767-RA">
    <property type="protein sequence ID" value="ACUA005767-PA"/>
    <property type="gene ID" value="ACUA005767"/>
</dbReference>
<dbReference type="AlphaFoldDB" id="A0A182LZK3"/>
<dbReference type="Proteomes" id="UP000075883">
    <property type="component" value="Unassembled WGS sequence"/>
</dbReference>
<dbReference type="VEuPathDB" id="VectorBase:ACUA005767"/>
<sequence length="260" mass="30093">MVKMASTEEQDRKIVLEFCHLLEKSKQLFNGLRDLPQYGHRQWQAYFGRTFDVYTKLWKFQQQHRLVLDSKGRAYYSRAIKEDRPDLMVKKLRYYARFIVVCLLLKKMKLVRELVIELERQIQEYTTTYEPEDQLEWSLVLEEIKGFIKAESAVAVLHADTNPIVLSHRLSPLTTPPCERTPHMTLSLQEILIVGSACEQAKFSELTMDMFRMLQTLEREPTDAMHPMIGHPMAHGGPHDASPAASRMPPYGVPGSKGKC</sequence>
<evidence type="ECO:0008006" key="4">
    <source>
        <dbReference type="Google" id="ProtNLM"/>
    </source>
</evidence>
<organism evidence="2 3">
    <name type="scientific">Anopheles culicifacies</name>
    <dbReference type="NCBI Taxonomy" id="139723"/>
    <lineage>
        <taxon>Eukaryota</taxon>
        <taxon>Metazoa</taxon>
        <taxon>Ecdysozoa</taxon>
        <taxon>Arthropoda</taxon>
        <taxon>Hexapoda</taxon>
        <taxon>Insecta</taxon>
        <taxon>Pterygota</taxon>
        <taxon>Neoptera</taxon>
        <taxon>Endopterygota</taxon>
        <taxon>Diptera</taxon>
        <taxon>Nematocera</taxon>
        <taxon>Culicoidea</taxon>
        <taxon>Culicidae</taxon>
        <taxon>Anophelinae</taxon>
        <taxon>Anopheles</taxon>
        <taxon>culicifacies species complex</taxon>
    </lineage>
</organism>
<protein>
    <recommendedName>
        <fullName evidence="4">Protein SCAI</fullName>
    </recommendedName>
</protein>
<accession>A0A182LZK3</accession>
<evidence type="ECO:0000313" key="2">
    <source>
        <dbReference type="EnsemblMetazoa" id="ACUA005767-PA"/>
    </source>
</evidence>
<evidence type="ECO:0000256" key="1">
    <source>
        <dbReference type="SAM" id="MobiDB-lite"/>
    </source>
</evidence>
<name>A0A182LZK3_9DIPT</name>
<dbReference type="GO" id="GO:0003714">
    <property type="term" value="F:transcription corepressor activity"/>
    <property type="evidence" value="ECO:0007669"/>
    <property type="project" value="InterPro"/>
</dbReference>
<proteinExistence type="predicted"/>